<evidence type="ECO:0000313" key="8">
    <source>
        <dbReference type="Proteomes" id="UP001209654"/>
    </source>
</evidence>
<dbReference type="SUPFAM" id="SSF53850">
    <property type="entry name" value="Periplasmic binding protein-like II"/>
    <property type="match status" value="1"/>
</dbReference>
<organism evidence="7 8">
    <name type="scientific">Arthrobacter mangrovi</name>
    <dbReference type="NCBI Taxonomy" id="2966350"/>
    <lineage>
        <taxon>Bacteria</taxon>
        <taxon>Bacillati</taxon>
        <taxon>Actinomycetota</taxon>
        <taxon>Actinomycetes</taxon>
        <taxon>Micrococcales</taxon>
        <taxon>Micrococcaceae</taxon>
        <taxon>Arthrobacter</taxon>
    </lineage>
</organism>
<dbReference type="PANTHER" id="PTHR30346:SF0">
    <property type="entry name" value="HCA OPERON TRANSCRIPTIONAL ACTIVATOR HCAR"/>
    <property type="match status" value="1"/>
</dbReference>
<dbReference type="CDD" id="cd05466">
    <property type="entry name" value="PBP2_LTTR_substrate"/>
    <property type="match status" value="1"/>
</dbReference>
<evidence type="ECO:0000256" key="1">
    <source>
        <dbReference type="ARBA" id="ARBA00009437"/>
    </source>
</evidence>
<dbReference type="InterPro" id="IPR005119">
    <property type="entry name" value="LysR_subst-bd"/>
</dbReference>
<dbReference type="Gene3D" id="3.40.190.10">
    <property type="entry name" value="Periplasmic binding protein-like II"/>
    <property type="match status" value="2"/>
</dbReference>
<evidence type="ECO:0000256" key="5">
    <source>
        <dbReference type="SAM" id="MobiDB-lite"/>
    </source>
</evidence>
<feature type="domain" description="LysR substrate-binding" evidence="6">
    <location>
        <begin position="8"/>
        <end position="114"/>
    </location>
</feature>
<sequence>MDTDTPGQRTLTIGLVPGVIPDKWTRRWAERMPDVPLRVLACGEDEQLQVLRDGRADMCFIRQAADAEPPAGREELSLIPLYTERPVVVAPKEHELELYDEEVPAAELAAFTVLDPAEMGGARTGVEVVASGAGVMVLPMAVARHYSRKDVISRIVAGYPETKVGLAWLTERTDDVIEEFIGVVRGRTANSSRQPSVRREAEAKKDSRGRKGAGAAGGHGGTAGAKGGTRGTPKSGGKGGQGAKGKSPKGGQPPKGRRPKRHGR</sequence>
<evidence type="ECO:0000259" key="6">
    <source>
        <dbReference type="Pfam" id="PF03466"/>
    </source>
</evidence>
<dbReference type="RefSeq" id="WP_264794836.1">
    <property type="nucleotide sequence ID" value="NZ_BRVS01000004.1"/>
</dbReference>
<dbReference type="Proteomes" id="UP001209654">
    <property type="component" value="Unassembled WGS sequence"/>
</dbReference>
<comment type="similarity">
    <text evidence="1">Belongs to the LysR transcriptional regulatory family.</text>
</comment>
<feature type="compositionally biased region" description="Basic and acidic residues" evidence="5">
    <location>
        <begin position="197"/>
        <end position="206"/>
    </location>
</feature>
<keyword evidence="2" id="KW-0805">Transcription regulation</keyword>
<proteinExistence type="inferred from homology"/>
<feature type="compositionally biased region" description="Basic residues" evidence="5">
    <location>
        <begin position="255"/>
        <end position="264"/>
    </location>
</feature>
<dbReference type="PANTHER" id="PTHR30346">
    <property type="entry name" value="TRANSCRIPTIONAL DUAL REGULATOR HCAR-RELATED"/>
    <property type="match status" value="1"/>
</dbReference>
<keyword evidence="3" id="KW-0238">DNA-binding</keyword>
<dbReference type="Pfam" id="PF03466">
    <property type="entry name" value="LysR_substrate"/>
    <property type="match status" value="1"/>
</dbReference>
<reference evidence="7 8" key="1">
    <citation type="journal article" date="2023" name="Int. J. Syst. Evol. Microbiol.">
        <title>Arthrobacter mangrovi sp. nov., an actinobacterium isolated from the rhizosphere of a mangrove.</title>
        <authorList>
            <person name="Hamada M."/>
            <person name="Saitou S."/>
            <person name="Enomoto N."/>
            <person name="Nanri K."/>
            <person name="Hidaka K."/>
            <person name="Miura T."/>
            <person name="Tamura T."/>
        </authorList>
    </citation>
    <scope>NUCLEOTIDE SEQUENCE [LARGE SCALE GENOMIC DNA]</scope>
    <source>
        <strain evidence="7 8">NBRC 112813</strain>
    </source>
</reference>
<evidence type="ECO:0000313" key="7">
    <source>
        <dbReference type="EMBL" id="GLB66694.1"/>
    </source>
</evidence>
<accession>A0ABQ5MRU4</accession>
<evidence type="ECO:0000256" key="2">
    <source>
        <dbReference type="ARBA" id="ARBA00023015"/>
    </source>
</evidence>
<evidence type="ECO:0000256" key="3">
    <source>
        <dbReference type="ARBA" id="ARBA00023125"/>
    </source>
</evidence>
<feature type="region of interest" description="Disordered" evidence="5">
    <location>
        <begin position="188"/>
        <end position="264"/>
    </location>
</feature>
<dbReference type="EMBL" id="BRVS01000004">
    <property type="protein sequence ID" value="GLB66694.1"/>
    <property type="molecule type" value="Genomic_DNA"/>
</dbReference>
<keyword evidence="8" id="KW-1185">Reference proteome</keyword>
<feature type="compositionally biased region" description="Gly residues" evidence="5">
    <location>
        <begin position="212"/>
        <end position="243"/>
    </location>
</feature>
<gene>
    <name evidence="7" type="ORF">AHIS1636_11330</name>
</gene>
<evidence type="ECO:0000256" key="4">
    <source>
        <dbReference type="ARBA" id="ARBA00023163"/>
    </source>
</evidence>
<name>A0ABQ5MRU4_9MICC</name>
<keyword evidence="4" id="KW-0804">Transcription</keyword>
<comment type="caution">
    <text evidence="7">The sequence shown here is derived from an EMBL/GenBank/DDBJ whole genome shotgun (WGS) entry which is preliminary data.</text>
</comment>
<protein>
    <recommendedName>
        <fullName evidence="6">LysR substrate-binding domain-containing protein</fullName>
    </recommendedName>
</protein>